<dbReference type="EMBL" id="BNAJ01000018">
    <property type="protein sequence ID" value="GHF63681.1"/>
    <property type="molecule type" value="Genomic_DNA"/>
</dbReference>
<accession>A0A7W8KIS7</accession>
<dbReference type="InterPro" id="IPR015867">
    <property type="entry name" value="N-reg_PII/ATP_PRibTrfase_C"/>
</dbReference>
<evidence type="ECO:0000313" key="5">
    <source>
        <dbReference type="Proteomes" id="UP000619376"/>
    </source>
</evidence>
<evidence type="ECO:0000313" key="3">
    <source>
        <dbReference type="EMBL" id="MBB5378969.1"/>
    </source>
</evidence>
<comment type="caution">
    <text evidence="3">The sequence shown here is derived from an EMBL/GenBank/DDBJ whole genome shotgun (WGS) entry which is preliminary data.</text>
</comment>
<organism evidence="3 4">
    <name type="scientific">Deinococcus metalli</name>
    <dbReference type="NCBI Taxonomy" id="1141878"/>
    <lineage>
        <taxon>Bacteria</taxon>
        <taxon>Thermotogati</taxon>
        <taxon>Deinococcota</taxon>
        <taxon>Deinococci</taxon>
        <taxon>Deinococcales</taxon>
        <taxon>Deinococcaceae</taxon>
        <taxon>Deinococcus</taxon>
    </lineage>
</organism>
<reference evidence="3 4" key="3">
    <citation type="submission" date="2020-08" db="EMBL/GenBank/DDBJ databases">
        <title>Genomic Encyclopedia of Type Strains, Phase IV (KMG-IV): sequencing the most valuable type-strain genomes for metagenomic binning, comparative biology and taxonomic classification.</title>
        <authorList>
            <person name="Goeker M."/>
        </authorList>
    </citation>
    <scope>NUCLEOTIDE SEQUENCE [LARGE SCALE GENOMIC DNA]</scope>
    <source>
        <strain evidence="3 4">DSM 27521</strain>
    </source>
</reference>
<evidence type="ECO:0000256" key="1">
    <source>
        <dbReference type="ARBA" id="ARBA00010554"/>
    </source>
</evidence>
<dbReference type="Proteomes" id="UP000539473">
    <property type="component" value="Unassembled WGS sequence"/>
</dbReference>
<dbReference type="InterPro" id="IPR003793">
    <property type="entry name" value="UPF0166"/>
</dbReference>
<reference evidence="5" key="2">
    <citation type="journal article" date="2019" name="Int. J. Syst. Evol. Microbiol.">
        <title>The Global Catalogue of Microorganisms (GCM) 10K type strain sequencing project: providing services to taxonomists for standard genome sequencing and annotation.</title>
        <authorList>
            <consortium name="The Broad Institute Genomics Platform"/>
            <consortium name="The Broad Institute Genome Sequencing Center for Infectious Disease"/>
            <person name="Wu L."/>
            <person name="Ma J."/>
        </authorList>
    </citation>
    <scope>NUCLEOTIDE SEQUENCE [LARGE SCALE GENOMIC DNA]</scope>
    <source>
        <strain evidence="5">CGMCC 1.18437</strain>
    </source>
</reference>
<reference evidence="2" key="1">
    <citation type="journal article" date="2014" name="Int. J. Syst. Evol. Microbiol.">
        <title>Complete genome of a new Firmicutes species belonging to the dominant human colonic microbiota ('Ruminococcus bicirculans') reveals two chromosomes and a selective capacity to utilize plant glucans.</title>
        <authorList>
            <consortium name="NISC Comparative Sequencing Program"/>
            <person name="Wegmann U."/>
            <person name="Louis P."/>
            <person name="Goesmann A."/>
            <person name="Henrissat B."/>
            <person name="Duncan S.H."/>
            <person name="Flint H.J."/>
        </authorList>
    </citation>
    <scope>NUCLEOTIDE SEQUENCE</scope>
    <source>
        <strain evidence="2">CGMCC 1.18437</strain>
    </source>
</reference>
<dbReference type="EMBL" id="JACHFK010000018">
    <property type="protein sequence ID" value="MBB5378969.1"/>
    <property type="molecule type" value="Genomic_DNA"/>
</dbReference>
<comment type="similarity">
    <text evidence="1">Belongs to the UPF0166 family.</text>
</comment>
<dbReference type="SUPFAM" id="SSF54913">
    <property type="entry name" value="GlnB-like"/>
    <property type="match status" value="1"/>
</dbReference>
<protein>
    <submittedName>
        <fullName evidence="3">PII-like signaling protein</fullName>
    </submittedName>
</protein>
<dbReference type="Proteomes" id="UP000619376">
    <property type="component" value="Unassembled WGS sequence"/>
</dbReference>
<dbReference type="Pfam" id="PF02641">
    <property type="entry name" value="DUF190"/>
    <property type="match status" value="1"/>
</dbReference>
<dbReference type="RefSeq" id="WP_184115866.1">
    <property type="nucleotide sequence ID" value="NZ_BNAJ01000018.1"/>
</dbReference>
<evidence type="ECO:0000313" key="2">
    <source>
        <dbReference type="EMBL" id="GHF63681.1"/>
    </source>
</evidence>
<reference evidence="2" key="4">
    <citation type="submission" date="2024-05" db="EMBL/GenBank/DDBJ databases">
        <authorList>
            <person name="Sun Q."/>
            <person name="Zhou Y."/>
        </authorList>
    </citation>
    <scope>NUCLEOTIDE SEQUENCE</scope>
    <source>
        <strain evidence="2">CGMCC 1.18437</strain>
    </source>
</reference>
<proteinExistence type="inferred from homology"/>
<dbReference type="Gene3D" id="3.30.70.120">
    <property type="match status" value="1"/>
</dbReference>
<dbReference type="InterPro" id="IPR011322">
    <property type="entry name" value="N-reg_PII-like_a/b"/>
</dbReference>
<keyword evidence="5" id="KW-1185">Reference proteome</keyword>
<evidence type="ECO:0000313" key="4">
    <source>
        <dbReference type="Proteomes" id="UP000539473"/>
    </source>
</evidence>
<sequence length="110" mass="11849">MTATLAVLRIYLLVGDRMEGRPASETILEVARTLNALRASSRPGIAGFGRHGVVVDLLLLEVKPDRMPVTVQVLAPLTTLQALLSNLQARGLPDREVVLERPVEVSSATP</sequence>
<name>A0A7W8KIS7_9DEIO</name>
<dbReference type="AlphaFoldDB" id="A0A7W8KIS7"/>
<gene>
    <name evidence="2" type="ORF">GCM10017781_44570</name>
    <name evidence="3" type="ORF">HNQ07_004479</name>
</gene>